<dbReference type="EMBL" id="BLJE01000012">
    <property type="protein sequence ID" value="GFE67351.1"/>
    <property type="molecule type" value="Genomic_DNA"/>
</dbReference>
<evidence type="ECO:0000313" key="3">
    <source>
        <dbReference type="Proteomes" id="UP000436822"/>
    </source>
</evidence>
<dbReference type="InterPro" id="IPR038765">
    <property type="entry name" value="Papain-like_cys_pep_sf"/>
</dbReference>
<accession>A0A6N6JM19</accession>
<organism evidence="2 3">
    <name type="scientific">Litoreibacter roseus</name>
    <dbReference type="NCBI Taxonomy" id="2601869"/>
    <lineage>
        <taxon>Bacteria</taxon>
        <taxon>Pseudomonadati</taxon>
        <taxon>Pseudomonadota</taxon>
        <taxon>Alphaproteobacteria</taxon>
        <taxon>Rhodobacterales</taxon>
        <taxon>Roseobacteraceae</taxon>
        <taxon>Litoreibacter</taxon>
    </lineage>
</organism>
<reference evidence="2 3" key="1">
    <citation type="submission" date="2019-12" db="EMBL/GenBank/DDBJ databases">
        <title>Litoreibacter badius sp. nov., a novel bacteriochlorophyll a-containing bacterium in the genus Litoreibacter.</title>
        <authorList>
            <person name="Kanamuro M."/>
            <person name="Takabe Y."/>
            <person name="Mori K."/>
            <person name="Takaichi S."/>
            <person name="Hanada S."/>
        </authorList>
    </citation>
    <scope>NUCLEOTIDE SEQUENCE [LARGE SCALE GENOMIC DNA]</scope>
    <source>
        <strain evidence="2 3">K6</strain>
    </source>
</reference>
<dbReference type="AlphaFoldDB" id="A0A6N6JM19"/>
<dbReference type="OrthoDB" id="7673667at2"/>
<sequence length="288" mass="30734">MSTFELSYRTKLPAGTEDVIAPGGMATPHGSTTAFQVEGGTAIEIEEASTGQTAYRIAPAGGALTLTWRFDGASTAPYPEVMFTPRDTPFTRSAADLVPEAQDDAGDLRGLAHARAIACATAERFTYGHPTARFNDGFDHVPALGCGLTEGSCVDINTYFIAALRAVGIEAGYVTGFFFPEDKGNHCEDGHCWVVTRINGETQEWDIAHHLKLGTRNIQPGLNPKPGVRAATFHSMGLAFPTLGLSNVTALIEPFALMDEGYQPFASPDIRLSSTSKASEVEMQDSTV</sequence>
<dbReference type="InterPro" id="IPR002931">
    <property type="entry name" value="Transglutaminase-like"/>
</dbReference>
<evidence type="ECO:0000313" key="2">
    <source>
        <dbReference type="EMBL" id="GFE67351.1"/>
    </source>
</evidence>
<gene>
    <name evidence="2" type="ORF">KIN_44250</name>
</gene>
<dbReference type="SUPFAM" id="SSF54001">
    <property type="entry name" value="Cysteine proteinases"/>
    <property type="match status" value="1"/>
</dbReference>
<evidence type="ECO:0000259" key="1">
    <source>
        <dbReference type="Pfam" id="PF01841"/>
    </source>
</evidence>
<dbReference type="Gene3D" id="3.10.620.30">
    <property type="match status" value="1"/>
</dbReference>
<keyword evidence="3" id="KW-1185">Reference proteome</keyword>
<protein>
    <recommendedName>
        <fullName evidence="1">Transglutaminase-like domain-containing protein</fullName>
    </recommendedName>
</protein>
<comment type="caution">
    <text evidence="2">The sequence shown here is derived from an EMBL/GenBank/DDBJ whole genome shotgun (WGS) entry which is preliminary data.</text>
</comment>
<dbReference type="Pfam" id="PF01841">
    <property type="entry name" value="Transglut_core"/>
    <property type="match status" value="1"/>
</dbReference>
<feature type="domain" description="Transglutaminase-like" evidence="1">
    <location>
        <begin position="111"/>
        <end position="198"/>
    </location>
</feature>
<dbReference type="Proteomes" id="UP000436822">
    <property type="component" value="Unassembled WGS sequence"/>
</dbReference>
<dbReference type="RefSeq" id="WP_159811220.1">
    <property type="nucleotide sequence ID" value="NZ_BLJE01000012.1"/>
</dbReference>
<proteinExistence type="predicted"/>
<name>A0A6N6JM19_9RHOB</name>